<evidence type="ECO:0000256" key="2">
    <source>
        <dbReference type="ARBA" id="ARBA00004922"/>
    </source>
</evidence>
<dbReference type="GO" id="GO:0005789">
    <property type="term" value="C:endoplasmic reticulum membrane"/>
    <property type="evidence" value="ECO:0007669"/>
    <property type="project" value="UniProtKB-SubCell"/>
</dbReference>
<reference evidence="11 12" key="1">
    <citation type="submission" date="2020-10" db="EMBL/GenBank/DDBJ databases">
        <title>The Coptis chinensis genome and diversification of protoberbering-type alkaloids.</title>
        <authorList>
            <person name="Wang B."/>
            <person name="Shu S."/>
            <person name="Song C."/>
            <person name="Liu Y."/>
        </authorList>
    </citation>
    <scope>NUCLEOTIDE SEQUENCE [LARGE SCALE GENOMIC DNA]</scope>
    <source>
        <strain evidence="11">HL-2020</strain>
        <tissue evidence="11">Leaf</tissue>
    </source>
</reference>
<feature type="transmembrane region" description="Helical" evidence="10">
    <location>
        <begin position="20"/>
        <end position="38"/>
    </location>
</feature>
<evidence type="ECO:0000256" key="5">
    <source>
        <dbReference type="ARBA" id="ARBA00022679"/>
    </source>
</evidence>
<comment type="caution">
    <text evidence="10">Lacks conserved residue(s) required for the propagation of feature annotation.</text>
</comment>
<feature type="transmembrane region" description="Helical" evidence="10">
    <location>
        <begin position="200"/>
        <end position="224"/>
    </location>
</feature>
<evidence type="ECO:0000313" key="12">
    <source>
        <dbReference type="Proteomes" id="UP000631114"/>
    </source>
</evidence>
<dbReference type="UniPathway" id="UPA00378"/>
<keyword evidence="5 10" id="KW-0808">Transferase</keyword>
<dbReference type="Pfam" id="PF03155">
    <property type="entry name" value="Alg6_Alg8"/>
    <property type="match status" value="1"/>
</dbReference>
<dbReference type="Proteomes" id="UP000631114">
    <property type="component" value="Unassembled WGS sequence"/>
</dbReference>
<dbReference type="PANTHER" id="PTHR12413:SF2">
    <property type="entry name" value="DOLICHYL PYROPHOSPHATE GLC1MAN9GLCNAC2 ALPHA-1,3-GLUCOSYLTRANSFERASE-RELATED"/>
    <property type="match status" value="1"/>
</dbReference>
<accession>A0A835HW59</accession>
<dbReference type="OrthoDB" id="1689333at2759"/>
<evidence type="ECO:0000256" key="3">
    <source>
        <dbReference type="ARBA" id="ARBA00008715"/>
    </source>
</evidence>
<proteinExistence type="inferred from homology"/>
<name>A0A835HW59_9MAGN</name>
<evidence type="ECO:0000313" key="11">
    <source>
        <dbReference type="EMBL" id="KAF9605826.1"/>
    </source>
</evidence>
<keyword evidence="6 10" id="KW-0812">Transmembrane</keyword>
<evidence type="ECO:0000256" key="9">
    <source>
        <dbReference type="ARBA" id="ARBA00023136"/>
    </source>
</evidence>
<evidence type="ECO:0000256" key="4">
    <source>
        <dbReference type="ARBA" id="ARBA00022676"/>
    </source>
</evidence>
<feature type="non-terminal residue" evidence="11">
    <location>
        <position position="1"/>
    </location>
</feature>
<dbReference type="EC" id="2.4.1.-" evidence="10"/>
<evidence type="ECO:0000256" key="10">
    <source>
        <dbReference type="RuleBase" id="RU363110"/>
    </source>
</evidence>
<keyword evidence="12" id="KW-1185">Reference proteome</keyword>
<dbReference type="GO" id="GO:0042283">
    <property type="term" value="F:dolichyl pyrophosphate Glc1Man9GlcNAc2 alpha-1,3-glucosyltransferase activity"/>
    <property type="evidence" value="ECO:0007669"/>
    <property type="project" value="TreeGrafter"/>
</dbReference>
<sequence>IEQVIHRLFPFGRGLCHAYWAPNFWVFYIIIDKGLAFMRKKLGLNIKAPVGSFTGGLVGDSSPFVVLPQAWKEPRRELIRRWVAYAYTCGFVFGWHVHEKASLHFVVPLAIVAIQSLEDARHYFLLSIVSSYSLFPLLFESQEYPIKVSLLVLHSFLMWSGFTAQYSKVATSNTSRSTDKGDTKITTSEIFSETAKEGGVAVVGVVEMSYLVGLFVVELWGLILQPSFLGDRLP</sequence>
<dbReference type="GO" id="GO:0006487">
    <property type="term" value="P:protein N-linked glycosylation"/>
    <property type="evidence" value="ECO:0007669"/>
    <property type="project" value="TreeGrafter"/>
</dbReference>
<keyword evidence="4 10" id="KW-0328">Glycosyltransferase</keyword>
<evidence type="ECO:0000256" key="1">
    <source>
        <dbReference type="ARBA" id="ARBA00004477"/>
    </source>
</evidence>
<comment type="similarity">
    <text evidence="3 10">Belongs to the ALG6/ALG8 glucosyltransferase family.</text>
</comment>
<evidence type="ECO:0000256" key="8">
    <source>
        <dbReference type="ARBA" id="ARBA00022989"/>
    </source>
</evidence>
<gene>
    <name evidence="11" type="ORF">IFM89_018651</name>
</gene>
<protein>
    <recommendedName>
        <fullName evidence="10">Alpha-1,3-glucosyltransferase</fullName>
        <ecNumber evidence="10">2.4.1.-</ecNumber>
    </recommendedName>
</protein>
<evidence type="ECO:0000256" key="6">
    <source>
        <dbReference type="ARBA" id="ARBA00022692"/>
    </source>
</evidence>
<keyword evidence="7 10" id="KW-0256">Endoplasmic reticulum</keyword>
<keyword evidence="8 10" id="KW-1133">Transmembrane helix</keyword>
<organism evidence="11 12">
    <name type="scientific">Coptis chinensis</name>
    <dbReference type="NCBI Taxonomy" id="261450"/>
    <lineage>
        <taxon>Eukaryota</taxon>
        <taxon>Viridiplantae</taxon>
        <taxon>Streptophyta</taxon>
        <taxon>Embryophyta</taxon>
        <taxon>Tracheophyta</taxon>
        <taxon>Spermatophyta</taxon>
        <taxon>Magnoliopsida</taxon>
        <taxon>Ranunculales</taxon>
        <taxon>Ranunculaceae</taxon>
        <taxon>Coptidoideae</taxon>
        <taxon>Coptis</taxon>
    </lineage>
</organism>
<dbReference type="AlphaFoldDB" id="A0A835HW59"/>
<dbReference type="EMBL" id="JADFTS010000005">
    <property type="protein sequence ID" value="KAF9605826.1"/>
    <property type="molecule type" value="Genomic_DNA"/>
</dbReference>
<evidence type="ECO:0000256" key="7">
    <source>
        <dbReference type="ARBA" id="ARBA00022824"/>
    </source>
</evidence>
<dbReference type="InterPro" id="IPR004856">
    <property type="entry name" value="Glyco_trans_ALG6/ALG8"/>
</dbReference>
<comment type="subcellular location">
    <subcellularLocation>
        <location evidence="1 10">Endoplasmic reticulum membrane</location>
        <topology evidence="1 10">Multi-pass membrane protein</topology>
    </subcellularLocation>
</comment>
<comment type="pathway">
    <text evidence="2 10">Protein modification; protein glycosylation.</text>
</comment>
<dbReference type="PANTHER" id="PTHR12413">
    <property type="entry name" value="DOLICHYL GLYCOSYLTRANSFERASE"/>
    <property type="match status" value="1"/>
</dbReference>
<comment type="caution">
    <text evidence="11">The sequence shown here is derived from an EMBL/GenBank/DDBJ whole genome shotgun (WGS) entry which is preliminary data.</text>
</comment>
<keyword evidence="9 10" id="KW-0472">Membrane</keyword>